<dbReference type="PROSITE" id="PS50222">
    <property type="entry name" value="EF_HAND_2"/>
    <property type="match status" value="1"/>
</dbReference>
<dbReference type="SUPFAM" id="SSF81324">
    <property type="entry name" value="Voltage-gated potassium channels"/>
    <property type="match status" value="1"/>
</dbReference>
<feature type="region of interest" description="Disordered" evidence="6">
    <location>
        <begin position="1362"/>
        <end position="1428"/>
    </location>
</feature>
<dbReference type="Gene3D" id="1.20.120.350">
    <property type="entry name" value="Voltage-gated potassium channels. Chain C"/>
    <property type="match status" value="1"/>
</dbReference>
<evidence type="ECO:0000256" key="3">
    <source>
        <dbReference type="ARBA" id="ARBA00022837"/>
    </source>
</evidence>
<feature type="transmembrane region" description="Helical" evidence="7">
    <location>
        <begin position="378"/>
        <end position="401"/>
    </location>
</feature>
<reference evidence="10 11" key="1">
    <citation type="submission" date="2016-02" db="EMBL/GenBank/DDBJ databases">
        <title>Genome analysis of coral dinoflagellate symbionts highlights evolutionary adaptations to a symbiotic lifestyle.</title>
        <authorList>
            <person name="Aranda M."/>
            <person name="Li Y."/>
            <person name="Liew Y.J."/>
            <person name="Baumgarten S."/>
            <person name="Simakov O."/>
            <person name="Wilson M."/>
            <person name="Piel J."/>
            <person name="Ashoor H."/>
            <person name="Bougouffa S."/>
            <person name="Bajic V.B."/>
            <person name="Ryu T."/>
            <person name="Ravasi T."/>
            <person name="Bayer T."/>
            <person name="Micklem G."/>
            <person name="Kim H."/>
            <person name="Bhak J."/>
            <person name="Lajeunesse T.C."/>
            <person name="Voolstra C.R."/>
        </authorList>
    </citation>
    <scope>NUCLEOTIDE SEQUENCE [LARGE SCALE GENOMIC DNA]</scope>
    <source>
        <strain evidence="10 11">CCMP2467</strain>
    </source>
</reference>
<feature type="domain" description="EF-hand" evidence="9">
    <location>
        <begin position="504"/>
        <end position="539"/>
    </location>
</feature>
<dbReference type="Pfam" id="PF00226">
    <property type="entry name" value="DnaJ"/>
    <property type="match status" value="1"/>
</dbReference>
<keyword evidence="5 7" id="KW-0472">Membrane</keyword>
<evidence type="ECO:0000313" key="10">
    <source>
        <dbReference type="EMBL" id="OLQ07242.1"/>
    </source>
</evidence>
<sequence>MHVSDSQPEHALGGRSRRTSEIVLASPVLLLAQAGHLSRAARAINVSCVTISSAQFRVLLLQHAHAPAAGTVQIALMPAVGNSTLLALIWCCLPRQEDAIPSPSSSCDVADVTIAVPQAVRGRYQFDQSNRTASFGMMADSYEMQEMVKEFSTGGSRRESVAGAKIGLKKYVEEEDVKETMVSKTVRLFTGPDINKEVPDVDDSLLSKARRVATDFAGWWDSLKEPERVGSTHRALESRWFRVTSAMVIVINAIVVTWLTDWSLQNTGRNMPPGFEVVDLAFLLFYAAEIGMKFYVHRGYYFANENAAWNIFDLILVIFSSFDVAANWPSSSDDEAPPNNLGYMRVFRMFKFAKILRTIRIIAFVRELSMMLESFRQCVIAMFWGLVLLLFLLYVFALVFAQGVASVSAHGGEVREEVMSTFGSVGDSMLSLYMAVTGGNDWSVYYEATLAMGSFYPVVFLSYTFFFIFALFNILTGVFVERAVAAALPDREELIAQERKKILKQVEDLRALFKALDSDRSGKISKAEFLADMEDDRIVSYMHTLGLDMHDAEHFFDLLANDRNQQEVDIDTFIEHCMSMKGTATAMDLHKQMVQVNKVLDKLTAWELSNWPALFATLQEQGEPQRPPALEQKSCSAETDVFKLERKNMRHCPYAILGVAQNASTEDIKRAFQERAKITHPDVVKGRDKHFREMVDAYRVLRDPRSRSYGASLISATGGPVAKAEPISEARKEAPGLGSPVTVKIDKEDVAPMFFFALLGCLFAYKHYQANDESKLRPELYSARAPAFSAKKKAEEAPAPDSRAEPAAIRPAEEDLRGSQNLQGLSPTELSDDADKMVWAYYNPFSALLGSRLDPLIPGEGGLATKVPQELLAAAVAEAVLDTEADGDFFREHSLAQSCGYAMTFEELVLPAKPSLEQVSPAGFEPPASMDLTAWHKKHIESKEWSVGPWPFKYCDSAIHWIIPRGGLKVRYVPMWDTHEPVLVKDPVTKKTVQFSERLHRSRSPDSQHRQAHAQPCEATLQQLMRSSLKKMASSASEELAITEEMLFPSHMHFALSCAEDFFYEEDGEDALEQHRCFSQEPAEQPMVQDVREEADRLVMHVPAAEEEDESYRTEPGLTTHHVDSNEIGLPHEDRRTAQEIFTEPATASPSYDLHADIECQSLSPPEAFSAEEPEKPAAGEAANETHDLVPICRTASFCTPPGSCTTLGPLGAESEDSGLEETAAATQSQLTSGESDTLSATIEGFDFGHFETTPDIQADDSCIPDSANGEKCLQVCGEVSVCDEPIFEETTTMTQSTGDSDASTAAIEDFSHVGTTPDTQADDSCIDSADDVKGLQGLTEAPPSHQVDDEMTAATPRLAAAVPTRSPADPVGSGFLRAAASTAPGGSPRSRRRQSRIPGAARSQSESRSRRPALTDRCHRSGKEQRVGERMAITPKDLLSFDHSPAFADLGMKAREYAKEVRASHLVDMEPADTLAFPECRHVSLMAMLPAYAMKERRLPPPRGVNSGSEVSYNRGGWNPTRSEKFLTSARSARNADGGPTPGTKTSPLRLPPISPARGRMPVAAIPGPASPGLVWALMALGSLVFWRCDGVAQHCERCGDFGGATTMSSEEDQDGPFTELRLKSKGVAAV</sequence>
<feature type="transmembrane region" description="Helical" evidence="7">
    <location>
        <begin position="240"/>
        <end position="260"/>
    </location>
</feature>
<dbReference type="InterPro" id="IPR002048">
    <property type="entry name" value="EF_hand_dom"/>
</dbReference>
<dbReference type="GO" id="GO:0005248">
    <property type="term" value="F:voltage-gated sodium channel activity"/>
    <property type="evidence" value="ECO:0007669"/>
    <property type="project" value="TreeGrafter"/>
</dbReference>
<dbReference type="Proteomes" id="UP000186817">
    <property type="component" value="Unassembled WGS sequence"/>
</dbReference>
<keyword evidence="11" id="KW-1185">Reference proteome</keyword>
<dbReference type="PANTHER" id="PTHR10037:SF62">
    <property type="entry name" value="SODIUM CHANNEL PROTEIN 60E"/>
    <property type="match status" value="1"/>
</dbReference>
<dbReference type="Gene3D" id="1.10.238.10">
    <property type="entry name" value="EF-hand"/>
    <property type="match status" value="1"/>
</dbReference>
<evidence type="ECO:0000256" key="5">
    <source>
        <dbReference type="ARBA" id="ARBA00023136"/>
    </source>
</evidence>
<feature type="compositionally biased region" description="Polar residues" evidence="6">
    <location>
        <begin position="1225"/>
        <end position="1236"/>
    </location>
</feature>
<dbReference type="OrthoDB" id="426937at2759"/>
<feature type="region of interest" description="Disordered" evidence="6">
    <location>
        <begin position="1210"/>
        <end position="1236"/>
    </location>
</feature>
<protein>
    <submittedName>
        <fullName evidence="10">Voltage-dependent T-type calcium channel subunit alpha-1G</fullName>
    </submittedName>
</protein>
<comment type="caution">
    <text evidence="10">The sequence shown here is derived from an EMBL/GenBank/DDBJ whole genome shotgun (WGS) entry which is preliminary data.</text>
</comment>
<evidence type="ECO:0000256" key="6">
    <source>
        <dbReference type="SAM" id="MobiDB-lite"/>
    </source>
</evidence>
<dbReference type="InterPro" id="IPR027359">
    <property type="entry name" value="Volt_channel_dom_sf"/>
</dbReference>
<dbReference type="SUPFAM" id="SSF46565">
    <property type="entry name" value="Chaperone J-domain"/>
    <property type="match status" value="1"/>
</dbReference>
<evidence type="ECO:0000256" key="1">
    <source>
        <dbReference type="ARBA" id="ARBA00004141"/>
    </source>
</evidence>
<dbReference type="SUPFAM" id="SSF47473">
    <property type="entry name" value="EF-hand"/>
    <property type="match status" value="1"/>
</dbReference>
<dbReference type="InterPro" id="IPR043203">
    <property type="entry name" value="VGCC_Ca_Na"/>
</dbReference>
<evidence type="ECO:0000259" key="8">
    <source>
        <dbReference type="PROSITE" id="PS50076"/>
    </source>
</evidence>
<dbReference type="GO" id="GO:0005509">
    <property type="term" value="F:calcium ion binding"/>
    <property type="evidence" value="ECO:0007669"/>
    <property type="project" value="InterPro"/>
</dbReference>
<dbReference type="InterPro" id="IPR011992">
    <property type="entry name" value="EF-hand-dom_pair"/>
</dbReference>
<keyword evidence="3" id="KW-0106">Calcium</keyword>
<keyword evidence="2 7" id="KW-0812">Transmembrane</keyword>
<organism evidence="10 11">
    <name type="scientific">Symbiodinium microadriaticum</name>
    <name type="common">Dinoflagellate</name>
    <name type="synonym">Zooxanthella microadriatica</name>
    <dbReference type="NCBI Taxonomy" id="2951"/>
    <lineage>
        <taxon>Eukaryota</taxon>
        <taxon>Sar</taxon>
        <taxon>Alveolata</taxon>
        <taxon>Dinophyceae</taxon>
        <taxon>Suessiales</taxon>
        <taxon>Symbiodiniaceae</taxon>
        <taxon>Symbiodinium</taxon>
    </lineage>
</organism>
<dbReference type="EMBL" id="LSRX01000143">
    <property type="protein sequence ID" value="OLQ07242.1"/>
    <property type="molecule type" value="Genomic_DNA"/>
</dbReference>
<evidence type="ECO:0000259" key="9">
    <source>
        <dbReference type="PROSITE" id="PS50222"/>
    </source>
</evidence>
<feature type="transmembrane region" description="Helical" evidence="7">
    <location>
        <begin position="280"/>
        <end position="296"/>
    </location>
</feature>
<dbReference type="InterPro" id="IPR036869">
    <property type="entry name" value="J_dom_sf"/>
</dbReference>
<comment type="subcellular location">
    <subcellularLocation>
        <location evidence="1">Membrane</location>
        <topology evidence="1">Multi-pass membrane protein</topology>
    </subcellularLocation>
</comment>
<accession>A0A1Q9EIJ4</accession>
<feature type="domain" description="J" evidence="8">
    <location>
        <begin position="652"/>
        <end position="706"/>
    </location>
</feature>
<dbReference type="InterPro" id="IPR001623">
    <property type="entry name" value="DnaJ_domain"/>
</dbReference>
<dbReference type="SMART" id="SM00271">
    <property type="entry name" value="DnaJ"/>
    <property type="match status" value="1"/>
</dbReference>
<dbReference type="PROSITE" id="PS00018">
    <property type="entry name" value="EF_HAND_1"/>
    <property type="match status" value="1"/>
</dbReference>
<dbReference type="Gene3D" id="1.10.287.110">
    <property type="entry name" value="DnaJ domain"/>
    <property type="match status" value="1"/>
</dbReference>
<keyword evidence="4 7" id="KW-1133">Transmembrane helix</keyword>
<evidence type="ECO:0000256" key="2">
    <source>
        <dbReference type="ARBA" id="ARBA00022692"/>
    </source>
</evidence>
<evidence type="ECO:0000313" key="11">
    <source>
        <dbReference type="Proteomes" id="UP000186817"/>
    </source>
</evidence>
<dbReference type="InterPro" id="IPR018247">
    <property type="entry name" value="EF_Hand_1_Ca_BS"/>
</dbReference>
<name>A0A1Q9EIJ4_SYMMI</name>
<feature type="transmembrane region" description="Helical" evidence="7">
    <location>
        <begin position="455"/>
        <end position="480"/>
    </location>
</feature>
<gene>
    <name evidence="10" type="primary">CACNA1G</name>
    <name evidence="10" type="ORF">AK812_SmicGene9346</name>
</gene>
<dbReference type="PROSITE" id="PS50076">
    <property type="entry name" value="DNAJ_2"/>
    <property type="match status" value="1"/>
</dbReference>
<proteinExistence type="predicted"/>
<evidence type="ECO:0000256" key="4">
    <source>
        <dbReference type="ARBA" id="ARBA00022989"/>
    </source>
</evidence>
<feature type="region of interest" description="Disordered" evidence="6">
    <location>
        <begin position="1105"/>
        <end position="1128"/>
    </location>
</feature>
<dbReference type="GO" id="GO:0001518">
    <property type="term" value="C:voltage-gated sodium channel complex"/>
    <property type="evidence" value="ECO:0007669"/>
    <property type="project" value="TreeGrafter"/>
</dbReference>
<dbReference type="Pfam" id="PF00520">
    <property type="entry name" value="Ion_trans"/>
    <property type="match status" value="1"/>
</dbReference>
<dbReference type="CDD" id="cd06257">
    <property type="entry name" value="DnaJ"/>
    <property type="match status" value="1"/>
</dbReference>
<dbReference type="Gene3D" id="1.10.287.70">
    <property type="match status" value="1"/>
</dbReference>
<dbReference type="PRINTS" id="PR00625">
    <property type="entry name" value="JDOMAIN"/>
</dbReference>
<feature type="compositionally biased region" description="Basic and acidic residues" evidence="6">
    <location>
        <begin position="1406"/>
        <end position="1428"/>
    </location>
</feature>
<dbReference type="InterPro" id="IPR005821">
    <property type="entry name" value="Ion_trans_dom"/>
</dbReference>
<dbReference type="PANTHER" id="PTHR10037">
    <property type="entry name" value="VOLTAGE-GATED CATION CHANNEL CALCIUM AND SODIUM"/>
    <property type="match status" value="1"/>
</dbReference>
<evidence type="ECO:0000256" key="7">
    <source>
        <dbReference type="SAM" id="Phobius"/>
    </source>
</evidence>
<feature type="region of interest" description="Disordered" evidence="6">
    <location>
        <begin position="1500"/>
        <end position="1552"/>
    </location>
</feature>